<evidence type="ECO:0000256" key="11">
    <source>
        <dbReference type="ARBA" id="ARBA00048823"/>
    </source>
</evidence>
<feature type="binding site" evidence="12">
    <location>
        <begin position="238"/>
        <end position="240"/>
    </location>
    <ligand>
        <name>L-serine</name>
        <dbReference type="ChEBI" id="CHEBI:33384"/>
    </ligand>
</feature>
<evidence type="ECO:0000256" key="12">
    <source>
        <dbReference type="HAMAP-Rule" id="MF_00176"/>
    </source>
</evidence>
<evidence type="ECO:0000256" key="8">
    <source>
        <dbReference type="ARBA" id="ARBA00022917"/>
    </source>
</evidence>
<evidence type="ECO:0000256" key="3">
    <source>
        <dbReference type="ARBA" id="ARBA00010728"/>
    </source>
</evidence>
<feature type="binding site" evidence="13">
    <location>
        <position position="390"/>
    </location>
    <ligand>
        <name>L-serine</name>
        <dbReference type="ChEBI" id="CHEBI:33384"/>
    </ligand>
</feature>
<keyword evidence="6 12" id="KW-0547">Nucleotide-binding</keyword>
<feature type="coiled-coil region" evidence="15">
    <location>
        <begin position="31"/>
        <end position="103"/>
    </location>
</feature>
<dbReference type="PIRSF" id="PIRSF001529">
    <property type="entry name" value="Ser-tRNA-synth_IIa"/>
    <property type="match status" value="1"/>
</dbReference>
<dbReference type="FunFam" id="1.10.287.40:FF:000001">
    <property type="entry name" value="Serine--tRNA ligase"/>
    <property type="match status" value="1"/>
</dbReference>
<comment type="catalytic activity">
    <reaction evidence="11 12">
        <text>tRNA(Ser) + L-serine + ATP = L-seryl-tRNA(Ser) + AMP + diphosphate + H(+)</text>
        <dbReference type="Rhea" id="RHEA:12292"/>
        <dbReference type="Rhea" id="RHEA-COMP:9669"/>
        <dbReference type="Rhea" id="RHEA-COMP:9703"/>
        <dbReference type="ChEBI" id="CHEBI:15378"/>
        <dbReference type="ChEBI" id="CHEBI:30616"/>
        <dbReference type="ChEBI" id="CHEBI:33019"/>
        <dbReference type="ChEBI" id="CHEBI:33384"/>
        <dbReference type="ChEBI" id="CHEBI:78442"/>
        <dbReference type="ChEBI" id="CHEBI:78533"/>
        <dbReference type="ChEBI" id="CHEBI:456215"/>
        <dbReference type="EC" id="6.1.1.11"/>
    </reaction>
</comment>
<gene>
    <name evidence="12" type="primary">serS</name>
    <name evidence="17" type="ORF">OI69_09220</name>
</gene>
<dbReference type="Pfam" id="PF00587">
    <property type="entry name" value="tRNA-synt_2b"/>
    <property type="match status" value="1"/>
</dbReference>
<evidence type="ECO:0000313" key="18">
    <source>
        <dbReference type="Proteomes" id="UP000053038"/>
    </source>
</evidence>
<evidence type="ECO:0000256" key="15">
    <source>
        <dbReference type="SAM" id="Coils"/>
    </source>
</evidence>
<keyword evidence="8 12" id="KW-0648">Protein biosynthesis</keyword>
<comment type="similarity">
    <text evidence="3 12">Belongs to the class-II aminoacyl-tRNA synthetase family. Type-1 seryl-tRNA synthetase subfamily.</text>
</comment>
<evidence type="ECO:0000256" key="10">
    <source>
        <dbReference type="ARBA" id="ARBA00047929"/>
    </source>
</evidence>
<dbReference type="GO" id="GO:0016260">
    <property type="term" value="P:selenocysteine biosynthetic process"/>
    <property type="evidence" value="ECO:0007669"/>
    <property type="project" value="UniProtKB-UniRule"/>
</dbReference>
<comment type="function">
    <text evidence="12">Catalyzes the attachment of serine to tRNA(Ser). Is also able to aminoacylate tRNA(Sec) with serine, to form the misacylated tRNA L-seryl-tRNA(Sec), which will be further converted into selenocysteinyl-tRNA(Sec).</text>
</comment>
<dbReference type="EC" id="6.1.1.11" evidence="12"/>
<proteinExistence type="inferred from homology"/>
<dbReference type="PANTHER" id="PTHR43697:SF1">
    <property type="entry name" value="SERINE--TRNA LIGASE"/>
    <property type="match status" value="1"/>
</dbReference>
<dbReference type="AlphaFoldDB" id="A0A7V8IJ50"/>
<organism evidence="17 18">
    <name type="scientific">Pectobacterium fontis</name>
    <dbReference type="NCBI Taxonomy" id="2558042"/>
    <lineage>
        <taxon>Bacteria</taxon>
        <taxon>Pseudomonadati</taxon>
        <taxon>Pseudomonadota</taxon>
        <taxon>Gammaproteobacteria</taxon>
        <taxon>Enterobacterales</taxon>
        <taxon>Pectobacteriaceae</taxon>
        <taxon>Pectobacterium</taxon>
    </lineage>
</organism>
<evidence type="ECO:0000256" key="6">
    <source>
        <dbReference type="ARBA" id="ARBA00022741"/>
    </source>
</evidence>
<keyword evidence="4 12" id="KW-0963">Cytoplasm</keyword>
<dbReference type="SUPFAM" id="SSF55681">
    <property type="entry name" value="Class II aaRS and biotin synthetases"/>
    <property type="match status" value="1"/>
</dbReference>
<dbReference type="Proteomes" id="UP000053038">
    <property type="component" value="Unassembled WGS sequence"/>
</dbReference>
<keyword evidence="9 12" id="KW-0030">Aminoacyl-tRNA synthetase</keyword>
<evidence type="ECO:0000256" key="7">
    <source>
        <dbReference type="ARBA" id="ARBA00022840"/>
    </source>
</evidence>
<dbReference type="RefSeq" id="WP_039349131.1">
    <property type="nucleotide sequence ID" value="NZ_JSXC01000029.1"/>
</dbReference>
<comment type="domain">
    <text evidence="12">Consists of two distinct domains, a catalytic core and a N-terminal extension that is involved in tRNA binding.</text>
</comment>
<dbReference type="Pfam" id="PF02403">
    <property type="entry name" value="Seryl_tRNA_N"/>
    <property type="match status" value="1"/>
</dbReference>
<keyword evidence="7 12" id="KW-0067">ATP-binding</keyword>
<dbReference type="CDD" id="cd00770">
    <property type="entry name" value="SerRS_core"/>
    <property type="match status" value="1"/>
</dbReference>
<dbReference type="UniPathway" id="UPA00906">
    <property type="reaction ID" value="UER00895"/>
</dbReference>
<dbReference type="NCBIfam" id="TIGR00414">
    <property type="entry name" value="serS"/>
    <property type="match status" value="1"/>
</dbReference>
<protein>
    <recommendedName>
        <fullName evidence="12">Serine--tRNA ligase</fullName>
        <ecNumber evidence="12">6.1.1.11</ecNumber>
    </recommendedName>
    <alternativeName>
        <fullName evidence="12">Seryl-tRNA synthetase</fullName>
        <shortName evidence="12">SerRS</shortName>
    </alternativeName>
    <alternativeName>
        <fullName evidence="12">Seryl-tRNA(Ser/Sec) synthetase</fullName>
    </alternativeName>
</protein>
<comment type="caution">
    <text evidence="12">Lacks conserved residue(s) required for the propagation of feature annotation.</text>
</comment>
<evidence type="ECO:0000256" key="5">
    <source>
        <dbReference type="ARBA" id="ARBA00022598"/>
    </source>
</evidence>
<dbReference type="GO" id="GO:0005737">
    <property type="term" value="C:cytoplasm"/>
    <property type="evidence" value="ECO:0007669"/>
    <property type="project" value="UniProtKB-SubCell"/>
</dbReference>
<accession>A0A7V8IJ50</accession>
<evidence type="ECO:0000313" key="17">
    <source>
        <dbReference type="EMBL" id="KHN52023.1"/>
    </source>
</evidence>
<dbReference type="PRINTS" id="PR00981">
    <property type="entry name" value="TRNASYNTHSER"/>
</dbReference>
<evidence type="ECO:0000256" key="9">
    <source>
        <dbReference type="ARBA" id="ARBA00023146"/>
    </source>
</evidence>
<feature type="binding site" evidence="13">
    <location>
        <position position="238"/>
    </location>
    <ligand>
        <name>L-serine</name>
        <dbReference type="ChEBI" id="CHEBI:33384"/>
    </ligand>
</feature>
<keyword evidence="15" id="KW-0175">Coiled coil</keyword>
<dbReference type="Gene3D" id="1.10.287.40">
    <property type="entry name" value="Serine-tRNA synthetase, tRNA binding domain"/>
    <property type="match status" value="1"/>
</dbReference>
<feature type="domain" description="Aminoacyl-transfer RNA synthetases class-II family profile" evidence="16">
    <location>
        <begin position="172"/>
        <end position="417"/>
    </location>
</feature>
<dbReference type="InterPro" id="IPR002314">
    <property type="entry name" value="aa-tRNA-synt_IIb"/>
</dbReference>
<dbReference type="OrthoDB" id="9804647at2"/>
<dbReference type="GO" id="GO:0005524">
    <property type="term" value="F:ATP binding"/>
    <property type="evidence" value="ECO:0007669"/>
    <property type="project" value="UniProtKB-UniRule"/>
</dbReference>
<comment type="catalytic activity">
    <reaction evidence="10 12">
        <text>tRNA(Sec) + L-serine + ATP = L-seryl-tRNA(Sec) + AMP + diphosphate + H(+)</text>
        <dbReference type="Rhea" id="RHEA:42580"/>
        <dbReference type="Rhea" id="RHEA-COMP:9742"/>
        <dbReference type="Rhea" id="RHEA-COMP:10128"/>
        <dbReference type="ChEBI" id="CHEBI:15378"/>
        <dbReference type="ChEBI" id="CHEBI:30616"/>
        <dbReference type="ChEBI" id="CHEBI:33019"/>
        <dbReference type="ChEBI" id="CHEBI:33384"/>
        <dbReference type="ChEBI" id="CHEBI:78442"/>
        <dbReference type="ChEBI" id="CHEBI:78533"/>
        <dbReference type="ChEBI" id="CHEBI:456215"/>
        <dbReference type="EC" id="6.1.1.11"/>
    </reaction>
</comment>
<keyword evidence="5 12" id="KW-0436">Ligase</keyword>
<dbReference type="EMBL" id="JSXC01000029">
    <property type="protein sequence ID" value="KHN52023.1"/>
    <property type="molecule type" value="Genomic_DNA"/>
</dbReference>
<dbReference type="InterPro" id="IPR010978">
    <property type="entry name" value="tRNA-bd_arm"/>
</dbReference>
<name>A0A7V8IJ50_9GAMM</name>
<dbReference type="Gene3D" id="3.30.930.10">
    <property type="entry name" value="Bira Bifunctional Protein, Domain 2"/>
    <property type="match status" value="1"/>
</dbReference>
<evidence type="ECO:0000256" key="1">
    <source>
        <dbReference type="ARBA" id="ARBA00004496"/>
    </source>
</evidence>
<reference evidence="17 18" key="1">
    <citation type="submission" date="2014-10" db="EMBL/GenBank/DDBJ databases">
        <title>Genome sequence of Pectobacterium carotovorum M022.</title>
        <authorList>
            <person name="Chan K.-G."/>
            <person name="Tan W.-S."/>
        </authorList>
    </citation>
    <scope>NUCLEOTIDE SEQUENCE [LARGE SCALE GENOMIC DNA]</scope>
    <source>
        <strain evidence="17 18">M022</strain>
    </source>
</reference>
<comment type="subunit">
    <text evidence="12">Homodimer. The tRNA molecule binds across the dimer.</text>
</comment>
<evidence type="ECO:0000256" key="13">
    <source>
        <dbReference type="PIRSR" id="PIRSR001529-1"/>
    </source>
</evidence>
<evidence type="ECO:0000259" key="16">
    <source>
        <dbReference type="PROSITE" id="PS50862"/>
    </source>
</evidence>
<feature type="binding site" evidence="12">
    <location>
        <position position="392"/>
    </location>
    <ligand>
        <name>L-serine</name>
        <dbReference type="ChEBI" id="CHEBI:33384"/>
    </ligand>
</feature>
<dbReference type="HAMAP" id="MF_00176">
    <property type="entry name" value="Ser_tRNA_synth_type1"/>
    <property type="match status" value="1"/>
</dbReference>
<evidence type="ECO:0000256" key="2">
    <source>
        <dbReference type="ARBA" id="ARBA00005045"/>
    </source>
</evidence>
<dbReference type="GO" id="GO:0004828">
    <property type="term" value="F:serine-tRNA ligase activity"/>
    <property type="evidence" value="ECO:0007669"/>
    <property type="project" value="UniProtKB-UniRule"/>
</dbReference>
<comment type="pathway">
    <text evidence="2 12">Aminoacyl-tRNA biosynthesis; selenocysteinyl-tRNA(Sec) biosynthesis; L-seryl-tRNA(Sec) from L-serine and tRNA(Sec): step 1/1.</text>
</comment>
<dbReference type="PANTHER" id="PTHR43697">
    <property type="entry name" value="SERYL-TRNA SYNTHETASE"/>
    <property type="match status" value="1"/>
</dbReference>
<comment type="caution">
    <text evidence="17">The sequence shown here is derived from an EMBL/GenBank/DDBJ whole genome shotgun (WGS) entry which is preliminary data.</text>
</comment>
<keyword evidence="18" id="KW-1185">Reference proteome</keyword>
<feature type="binding site" evidence="12 14">
    <location>
        <begin position="356"/>
        <end position="359"/>
    </location>
    <ligand>
        <name>ATP</name>
        <dbReference type="ChEBI" id="CHEBI:30616"/>
    </ligand>
</feature>
<dbReference type="InterPro" id="IPR045864">
    <property type="entry name" value="aa-tRNA-synth_II/BPL/LPL"/>
</dbReference>
<feature type="binding site" evidence="12 13">
    <location>
        <position position="292"/>
    </location>
    <ligand>
        <name>L-serine</name>
        <dbReference type="ChEBI" id="CHEBI:33384"/>
    </ligand>
</feature>
<feature type="binding site" evidence="13">
    <location>
        <position position="269"/>
    </location>
    <ligand>
        <name>L-serine</name>
        <dbReference type="ChEBI" id="CHEBI:33384"/>
    </ligand>
</feature>
<dbReference type="FunFam" id="3.30.930.10:FF:000018">
    <property type="entry name" value="Serine--tRNA ligase"/>
    <property type="match status" value="1"/>
</dbReference>
<dbReference type="InterPro" id="IPR002317">
    <property type="entry name" value="Ser-tRNA-ligase_type_1"/>
</dbReference>
<evidence type="ECO:0000256" key="14">
    <source>
        <dbReference type="PIRSR" id="PIRSR001529-2"/>
    </source>
</evidence>
<dbReference type="GO" id="GO:0006434">
    <property type="term" value="P:seryl-tRNA aminoacylation"/>
    <property type="evidence" value="ECO:0007669"/>
    <property type="project" value="UniProtKB-UniRule"/>
</dbReference>
<sequence length="431" mass="48800">MLDPNLLRNELDAVAEKLLARRGFKLDVETLRKQEERRKVLQVETENLQAERNSRSKEIGAAKARGEDIEPLRREVNTLGEKLDAAKAELEQLQNEIRDLALTIPNLPDDSVPLGKDDTQNQEVARWGEPRKYDFPVRDHVELGEMAAGLDFAAAVKLTGARFVVMKGQIARLHRALSQFMLDLHTQQHGYQEAYVPYLVNHATLYGTGQLPKFGEDLFHTRPLSEEAESSSYALIPTAEVPLTNLVRDEILDEESLPLKMTAHTPCFRSEAGSYGRDTRGLIRMHQFDKVELVQIVRPEDSMQALEELTTHAETVLQLLKLPYRKVLLCSGDMGFGSTKTYDLEVWLPAQDTYREISSCSNMWDFQARRMQARCRSKSDKKTRLVHTLNGSGLAVGRTLVAVLENYQQADGRIEIPEVLRPYMGGLEFIG</sequence>
<feature type="binding site" evidence="12 14">
    <location>
        <begin position="269"/>
        <end position="271"/>
    </location>
    <ligand>
        <name>ATP</name>
        <dbReference type="ChEBI" id="CHEBI:30616"/>
    </ligand>
</feature>
<dbReference type="InterPro" id="IPR006195">
    <property type="entry name" value="aa-tRNA-synth_II"/>
</dbReference>
<dbReference type="SUPFAM" id="SSF46589">
    <property type="entry name" value="tRNA-binding arm"/>
    <property type="match status" value="1"/>
</dbReference>
<dbReference type="InterPro" id="IPR015866">
    <property type="entry name" value="Ser-tRNA-synth_1_N"/>
</dbReference>
<comment type="subcellular location">
    <subcellularLocation>
        <location evidence="1 12">Cytoplasm</location>
    </subcellularLocation>
</comment>
<dbReference type="PROSITE" id="PS50862">
    <property type="entry name" value="AA_TRNA_LIGASE_II"/>
    <property type="match status" value="1"/>
</dbReference>
<evidence type="ECO:0000256" key="4">
    <source>
        <dbReference type="ARBA" id="ARBA00022490"/>
    </source>
</evidence>
<dbReference type="InterPro" id="IPR033729">
    <property type="entry name" value="SerRS_core"/>
</dbReference>
<dbReference type="InterPro" id="IPR042103">
    <property type="entry name" value="SerRS_1_N_sf"/>
</dbReference>